<dbReference type="PROSITE" id="PS50222">
    <property type="entry name" value="EF_HAND_2"/>
    <property type="match status" value="2"/>
</dbReference>
<evidence type="ECO:0000256" key="1">
    <source>
        <dbReference type="SAM" id="MobiDB-lite"/>
    </source>
</evidence>
<feature type="compositionally biased region" description="Polar residues" evidence="1">
    <location>
        <begin position="7"/>
        <end position="20"/>
    </location>
</feature>
<name>A0A9W9EFJ0_9HYPO</name>
<dbReference type="RefSeq" id="XP_056034773.1">
    <property type="nucleotide sequence ID" value="XM_056169457.1"/>
</dbReference>
<dbReference type="Pfam" id="PF13499">
    <property type="entry name" value="EF-hand_7"/>
    <property type="match status" value="1"/>
</dbReference>
<comment type="caution">
    <text evidence="3">The sequence shown here is derived from an EMBL/GenBank/DDBJ whole genome shotgun (WGS) entry which is preliminary data.</text>
</comment>
<keyword evidence="4" id="KW-1185">Reference proteome</keyword>
<sequence>MGLQGRWSRNNLVPPNQSGSGLTLKAEFSGINRLIVYLDQFRVCAAKLIAQRDPCEEAIKVVNMFDYDQDGIISVEAIEQLAQEITDERTMPKEEIDNMIDFLDHNGKGGVNLEEFI</sequence>
<dbReference type="GeneID" id="80864145"/>
<dbReference type="Proteomes" id="UP001140511">
    <property type="component" value="Unassembled WGS sequence"/>
</dbReference>
<gene>
    <name evidence="3" type="ORF">T069G_02247</name>
</gene>
<dbReference type="InterPro" id="IPR011992">
    <property type="entry name" value="EF-hand-dom_pair"/>
</dbReference>
<evidence type="ECO:0000313" key="4">
    <source>
        <dbReference type="Proteomes" id="UP001140511"/>
    </source>
</evidence>
<feature type="region of interest" description="Disordered" evidence="1">
    <location>
        <begin position="1"/>
        <end position="20"/>
    </location>
</feature>
<protein>
    <submittedName>
        <fullName evidence="3">EF-hand domain pair domain-containing protein</fullName>
    </submittedName>
</protein>
<reference evidence="3" key="1">
    <citation type="submission" date="2022-09" db="EMBL/GenBank/DDBJ databases">
        <title>Chromosome-level assembly of Trichoderma breve T069, a fungus used in development of biopesticide product.</title>
        <authorList>
            <person name="Lin R."/>
            <person name="Liu T."/>
        </authorList>
    </citation>
    <scope>NUCLEOTIDE SEQUENCE</scope>
    <source>
        <strain evidence="3">T069</strain>
    </source>
</reference>
<dbReference type="GO" id="GO:0005509">
    <property type="term" value="F:calcium ion binding"/>
    <property type="evidence" value="ECO:0007669"/>
    <property type="project" value="InterPro"/>
</dbReference>
<accession>A0A9W9EFJ0</accession>
<dbReference type="AlphaFoldDB" id="A0A9W9EFJ0"/>
<dbReference type="CDD" id="cd00051">
    <property type="entry name" value="EFh"/>
    <property type="match status" value="1"/>
</dbReference>
<evidence type="ECO:0000259" key="2">
    <source>
        <dbReference type="PROSITE" id="PS50222"/>
    </source>
</evidence>
<dbReference type="Gene3D" id="1.10.238.10">
    <property type="entry name" value="EF-hand"/>
    <property type="match status" value="1"/>
</dbReference>
<dbReference type="SUPFAM" id="SSF47473">
    <property type="entry name" value="EF-hand"/>
    <property type="match status" value="1"/>
</dbReference>
<organism evidence="3 4">
    <name type="scientific">Trichoderma breve</name>
    <dbReference type="NCBI Taxonomy" id="2034170"/>
    <lineage>
        <taxon>Eukaryota</taxon>
        <taxon>Fungi</taxon>
        <taxon>Dikarya</taxon>
        <taxon>Ascomycota</taxon>
        <taxon>Pezizomycotina</taxon>
        <taxon>Sordariomycetes</taxon>
        <taxon>Hypocreomycetidae</taxon>
        <taxon>Hypocreales</taxon>
        <taxon>Hypocreaceae</taxon>
        <taxon>Trichoderma</taxon>
    </lineage>
</organism>
<feature type="domain" description="EF-hand" evidence="2">
    <location>
        <begin position="91"/>
        <end position="117"/>
    </location>
</feature>
<dbReference type="InterPro" id="IPR002048">
    <property type="entry name" value="EF_hand_dom"/>
</dbReference>
<evidence type="ECO:0000313" key="3">
    <source>
        <dbReference type="EMBL" id="KAJ4865717.1"/>
    </source>
</evidence>
<dbReference type="EMBL" id="JAOPEN010000001">
    <property type="protein sequence ID" value="KAJ4865717.1"/>
    <property type="molecule type" value="Genomic_DNA"/>
</dbReference>
<feature type="domain" description="EF-hand" evidence="2">
    <location>
        <begin position="53"/>
        <end position="88"/>
    </location>
</feature>
<proteinExistence type="predicted"/>